<keyword evidence="3" id="KW-1185">Reference proteome</keyword>
<dbReference type="SUPFAM" id="SSF55729">
    <property type="entry name" value="Acyl-CoA N-acyltransferases (Nat)"/>
    <property type="match status" value="1"/>
</dbReference>
<dbReference type="RefSeq" id="WP_032552334.1">
    <property type="nucleotide sequence ID" value="NZ_JFFR01000027.1"/>
</dbReference>
<reference evidence="2 3" key="1">
    <citation type="submission" date="2014-02" db="EMBL/GenBank/DDBJ databases">
        <title>Vibrio fortis Dalian14 Genome Sequencing.</title>
        <authorList>
            <person name="Wang Y."/>
            <person name="Song L."/>
            <person name="Liu G."/>
            <person name="Ding J."/>
        </authorList>
    </citation>
    <scope>NUCLEOTIDE SEQUENCE [LARGE SCALE GENOMIC DNA]</scope>
    <source>
        <strain evidence="2 3">Dalian14</strain>
    </source>
</reference>
<feature type="domain" description="N-acetyltransferase" evidence="1">
    <location>
        <begin position="10"/>
        <end position="152"/>
    </location>
</feature>
<dbReference type="InterPro" id="IPR016181">
    <property type="entry name" value="Acyl_CoA_acyltransferase"/>
</dbReference>
<dbReference type="AlphaFoldDB" id="A0A066UIS6"/>
<dbReference type="CDD" id="cd04301">
    <property type="entry name" value="NAT_SF"/>
    <property type="match status" value="1"/>
</dbReference>
<dbReference type="Gene3D" id="3.40.630.30">
    <property type="match status" value="1"/>
</dbReference>
<comment type="caution">
    <text evidence="2">The sequence shown here is derived from an EMBL/GenBank/DDBJ whole genome shotgun (WGS) entry which is preliminary data.</text>
</comment>
<dbReference type="STRING" id="212667.VFDL14_18790"/>
<name>A0A066UIS6_9VIBR</name>
<evidence type="ECO:0000313" key="3">
    <source>
        <dbReference type="Proteomes" id="UP000027219"/>
    </source>
</evidence>
<dbReference type="OrthoDB" id="5879885at2"/>
<dbReference type="Pfam" id="PF12568">
    <property type="entry name" value="PanZ"/>
    <property type="match status" value="1"/>
</dbReference>
<keyword evidence="2" id="KW-0808">Transferase</keyword>
<proteinExistence type="predicted"/>
<evidence type="ECO:0000313" key="2">
    <source>
        <dbReference type="EMBL" id="KDN26975.1"/>
    </source>
</evidence>
<dbReference type="EMBL" id="JFFR01000027">
    <property type="protein sequence ID" value="KDN26975.1"/>
    <property type="molecule type" value="Genomic_DNA"/>
</dbReference>
<dbReference type="PROSITE" id="PS51186">
    <property type="entry name" value="GNAT"/>
    <property type="match status" value="1"/>
</dbReference>
<protein>
    <submittedName>
        <fullName evidence="2">Acetyltransferase</fullName>
    </submittedName>
</protein>
<gene>
    <name evidence="2" type="ORF">VFDL14_18790</name>
</gene>
<dbReference type="Proteomes" id="UP000027219">
    <property type="component" value="Unassembled WGS sequence"/>
</dbReference>
<dbReference type="InterPro" id="IPR000182">
    <property type="entry name" value="GNAT_dom"/>
</dbReference>
<evidence type="ECO:0000259" key="1">
    <source>
        <dbReference type="PROSITE" id="PS51186"/>
    </source>
</evidence>
<organism evidence="2 3">
    <name type="scientific">Vibrio fortis</name>
    <dbReference type="NCBI Taxonomy" id="212667"/>
    <lineage>
        <taxon>Bacteria</taxon>
        <taxon>Pseudomonadati</taxon>
        <taxon>Pseudomonadota</taxon>
        <taxon>Gammaproteobacteria</taxon>
        <taxon>Vibrionales</taxon>
        <taxon>Vibrionaceae</taxon>
        <taxon>Vibrio</taxon>
    </lineage>
</organism>
<accession>A0A066UIS6</accession>
<sequence>MIERLPSTDPSLIALSNTVFAELRNIYRPTVLAQQNKMTSTDDWTYFGYYLEQRLVAVASVKLSGDTLHLSALAVASTSRRKGVARYLISEVQKMFPHANQISVWCVEQTGNVNVFESLGFKVVESVESDYFELTNTSDEKATEVRLERKLVK</sequence>
<dbReference type="GO" id="GO:0016747">
    <property type="term" value="F:acyltransferase activity, transferring groups other than amino-acyl groups"/>
    <property type="evidence" value="ECO:0007669"/>
    <property type="project" value="InterPro"/>
</dbReference>
<dbReference type="InterPro" id="IPR040448">
    <property type="entry name" value="PanZ_GNAT"/>
</dbReference>